<proteinExistence type="inferred from homology"/>
<accession>A0A9X2ID18</accession>
<keyword evidence="10" id="KW-0482">Metalloprotease</keyword>
<dbReference type="AlphaFoldDB" id="A0A9X2ID18"/>
<dbReference type="GO" id="GO:0006508">
    <property type="term" value="P:proteolysis"/>
    <property type="evidence" value="ECO:0007669"/>
    <property type="project" value="UniProtKB-KW"/>
</dbReference>
<dbReference type="Proteomes" id="UP001139485">
    <property type="component" value="Unassembled WGS sequence"/>
</dbReference>
<evidence type="ECO:0000256" key="5">
    <source>
        <dbReference type="ARBA" id="ARBA00015611"/>
    </source>
</evidence>
<dbReference type="GO" id="GO:0008237">
    <property type="term" value="F:metallopeptidase activity"/>
    <property type="evidence" value="ECO:0007669"/>
    <property type="project" value="UniProtKB-KW"/>
</dbReference>
<keyword evidence="16" id="KW-1185">Reference proteome</keyword>
<dbReference type="InterPro" id="IPR014782">
    <property type="entry name" value="Peptidase_M1_dom"/>
</dbReference>
<keyword evidence="6" id="KW-0645">Protease</keyword>
<dbReference type="PANTHER" id="PTHR11533">
    <property type="entry name" value="PROTEASE M1 ZINC METALLOPROTEASE"/>
    <property type="match status" value="1"/>
</dbReference>
<evidence type="ECO:0000256" key="1">
    <source>
        <dbReference type="ARBA" id="ARBA00000098"/>
    </source>
</evidence>
<evidence type="ECO:0000256" key="11">
    <source>
        <dbReference type="ARBA" id="ARBA00029811"/>
    </source>
</evidence>
<sequence length="451" mass="50362">MGLPTADDYLPGHGDPSFAVRHYDLDLTYAVESNRLEGRATLDVEVLEETDRLVLDLAHLAAQKVKLAAGWASDKTSRKKRGPALKKFSARSHRLVLALDDDVETGTRLTVTVGYSGHPKPLVTRHLGDAGWEELTDGVIVAAQPHGSPTWFPCNDRPDDKATYRLSLTVTAGYRVEANGELAKHTRRGSSETWVWEQKQPMATYLATVQIGRYRDWKLPGKPASGVPVSVVAGDLDRAAFHDAFGRQHEMVDVFEEHFGPYPFDSYRVVVTDDDLEIPLESQTLSTFGRNLVRGDWDATRLIAHELAHQWFGNAVTLRDWKDIWLHEGFACYSEWVWSEASGGPTAAQQAARYYGGLEEKPEDLLLVNPGADLMFDDRVYKRGALTLHALRVEVGDKRFFAMLRAWVKDFAGASVTTEDFLAHASKETGVNASVLLRPWLHETDLPPFPQ</sequence>
<dbReference type="Gene3D" id="1.10.390.10">
    <property type="entry name" value="Neutral Protease Domain 2"/>
    <property type="match status" value="1"/>
</dbReference>
<evidence type="ECO:0000259" key="14">
    <source>
        <dbReference type="Pfam" id="PF17900"/>
    </source>
</evidence>
<dbReference type="EC" id="3.4.11.2" evidence="4"/>
<evidence type="ECO:0000313" key="16">
    <source>
        <dbReference type="Proteomes" id="UP001139485"/>
    </source>
</evidence>
<evidence type="ECO:0000313" key="15">
    <source>
        <dbReference type="EMBL" id="MCM0619281.1"/>
    </source>
</evidence>
<organism evidence="15 16">
    <name type="scientific">Nocardioides bruguierae</name>
    <dbReference type="NCBI Taxonomy" id="2945102"/>
    <lineage>
        <taxon>Bacteria</taxon>
        <taxon>Bacillati</taxon>
        <taxon>Actinomycetota</taxon>
        <taxon>Actinomycetes</taxon>
        <taxon>Propionibacteriales</taxon>
        <taxon>Nocardioidaceae</taxon>
        <taxon>Nocardioides</taxon>
    </lineage>
</organism>
<dbReference type="SUPFAM" id="SSF63737">
    <property type="entry name" value="Leukotriene A4 hydrolase N-terminal domain"/>
    <property type="match status" value="1"/>
</dbReference>
<protein>
    <recommendedName>
        <fullName evidence="5">Aminopeptidase N</fullName>
        <ecNumber evidence="4">3.4.11.2</ecNumber>
    </recommendedName>
    <alternativeName>
        <fullName evidence="11">Alanine aminopeptidase</fullName>
    </alternativeName>
    <alternativeName>
        <fullName evidence="12">Lysyl aminopeptidase</fullName>
    </alternativeName>
</protein>
<dbReference type="InterPro" id="IPR045357">
    <property type="entry name" value="Aminopeptidase_N-like_N"/>
</dbReference>
<evidence type="ECO:0000256" key="3">
    <source>
        <dbReference type="ARBA" id="ARBA00010136"/>
    </source>
</evidence>
<dbReference type="Pfam" id="PF01433">
    <property type="entry name" value="Peptidase_M1"/>
    <property type="match status" value="1"/>
</dbReference>
<evidence type="ECO:0000256" key="12">
    <source>
        <dbReference type="ARBA" id="ARBA00031533"/>
    </source>
</evidence>
<comment type="similarity">
    <text evidence="3">Belongs to the peptidase M1 family.</text>
</comment>
<dbReference type="InterPro" id="IPR042097">
    <property type="entry name" value="Aminopeptidase_N-like_N_sf"/>
</dbReference>
<comment type="catalytic activity">
    <reaction evidence="1">
        <text>Release of an N-terminal amino acid, Xaa-|-Yaa- from a peptide, amide or arylamide. Xaa is preferably Ala, but may be most amino acids including Pro (slow action). When a terminal hydrophobic residue is followed by a prolyl residue, the two may be released as an intact Xaa-Pro dipeptide.</text>
        <dbReference type="EC" id="3.4.11.2"/>
    </reaction>
</comment>
<keyword evidence="7" id="KW-0479">Metal-binding</keyword>
<gene>
    <name evidence="15" type="ORF">M8330_03085</name>
</gene>
<dbReference type="InterPro" id="IPR050344">
    <property type="entry name" value="Peptidase_M1_aminopeptidases"/>
</dbReference>
<keyword evidence="8" id="KW-0378">Hydrolase</keyword>
<dbReference type="RefSeq" id="WP_250826145.1">
    <property type="nucleotide sequence ID" value="NZ_JAMOIL010000002.1"/>
</dbReference>
<dbReference type="Pfam" id="PF17900">
    <property type="entry name" value="Peptidase_M1_N"/>
    <property type="match status" value="1"/>
</dbReference>
<evidence type="ECO:0000256" key="7">
    <source>
        <dbReference type="ARBA" id="ARBA00022723"/>
    </source>
</evidence>
<evidence type="ECO:0000259" key="13">
    <source>
        <dbReference type="Pfam" id="PF01433"/>
    </source>
</evidence>
<evidence type="ECO:0000256" key="2">
    <source>
        <dbReference type="ARBA" id="ARBA00001947"/>
    </source>
</evidence>
<name>A0A9X2ID18_9ACTN</name>
<dbReference type="Gene3D" id="2.60.40.1730">
    <property type="entry name" value="tricorn interacting facor f3 domain"/>
    <property type="match status" value="1"/>
</dbReference>
<dbReference type="GO" id="GO:0008270">
    <property type="term" value="F:zinc ion binding"/>
    <property type="evidence" value="ECO:0007669"/>
    <property type="project" value="InterPro"/>
</dbReference>
<dbReference type="PRINTS" id="PR00756">
    <property type="entry name" value="ALADIPTASE"/>
</dbReference>
<dbReference type="InterPro" id="IPR027268">
    <property type="entry name" value="Peptidase_M4/M1_CTD_sf"/>
</dbReference>
<reference evidence="15" key="1">
    <citation type="submission" date="2022-05" db="EMBL/GenBank/DDBJ databases">
        <authorList>
            <person name="Tuo L."/>
        </authorList>
    </citation>
    <scope>NUCLEOTIDE SEQUENCE</scope>
    <source>
        <strain evidence="15">BSK12Z-4</strain>
    </source>
</reference>
<keyword evidence="9" id="KW-0862">Zinc</keyword>
<evidence type="ECO:0000256" key="4">
    <source>
        <dbReference type="ARBA" id="ARBA00012564"/>
    </source>
</evidence>
<evidence type="ECO:0000256" key="9">
    <source>
        <dbReference type="ARBA" id="ARBA00022833"/>
    </source>
</evidence>
<comment type="caution">
    <text evidence="15">The sequence shown here is derived from an EMBL/GenBank/DDBJ whole genome shotgun (WGS) entry which is preliminary data.</text>
</comment>
<comment type="cofactor">
    <cofactor evidence="2">
        <name>Zn(2+)</name>
        <dbReference type="ChEBI" id="CHEBI:29105"/>
    </cofactor>
</comment>
<dbReference type="GO" id="GO:0016285">
    <property type="term" value="F:alanyl aminopeptidase activity"/>
    <property type="evidence" value="ECO:0007669"/>
    <property type="project" value="UniProtKB-EC"/>
</dbReference>
<dbReference type="CDD" id="cd09603">
    <property type="entry name" value="M1_APN_like"/>
    <property type="match status" value="1"/>
</dbReference>
<evidence type="ECO:0000256" key="8">
    <source>
        <dbReference type="ARBA" id="ARBA00022801"/>
    </source>
</evidence>
<feature type="domain" description="Aminopeptidase N-like N-terminal" evidence="14">
    <location>
        <begin position="21"/>
        <end position="206"/>
    </location>
</feature>
<dbReference type="EMBL" id="JAMOIL010000002">
    <property type="protein sequence ID" value="MCM0619281.1"/>
    <property type="molecule type" value="Genomic_DNA"/>
</dbReference>
<dbReference type="SUPFAM" id="SSF55486">
    <property type="entry name" value="Metalloproteases ('zincins'), catalytic domain"/>
    <property type="match status" value="1"/>
</dbReference>
<evidence type="ECO:0000256" key="6">
    <source>
        <dbReference type="ARBA" id="ARBA00022670"/>
    </source>
</evidence>
<evidence type="ECO:0000256" key="10">
    <source>
        <dbReference type="ARBA" id="ARBA00023049"/>
    </source>
</evidence>
<feature type="domain" description="Peptidase M1 membrane alanine aminopeptidase" evidence="13">
    <location>
        <begin position="247"/>
        <end position="440"/>
    </location>
</feature>
<dbReference type="InterPro" id="IPR001930">
    <property type="entry name" value="Peptidase_M1"/>
</dbReference>